<keyword evidence="1" id="KW-0812">Transmembrane</keyword>
<feature type="transmembrane region" description="Helical" evidence="1">
    <location>
        <begin position="85"/>
        <end position="102"/>
    </location>
</feature>
<gene>
    <name evidence="2" type="ORF">ACE1CI_01725</name>
</gene>
<evidence type="ECO:0000313" key="2">
    <source>
        <dbReference type="EMBL" id="MFB2891639.1"/>
    </source>
</evidence>
<dbReference type="Proteomes" id="UP001576784">
    <property type="component" value="Unassembled WGS sequence"/>
</dbReference>
<sequence>MDNLFFSLLMQIMSLTFQVCFWSFQFFVQTVLPWCFRHAFYFSSGVLFLVLAPMVQVQIDSLLAFGIGVSIAATLDWFLSNVDPLYRQIVFGSIGFAAGWVLNMGPFPPLALAGLSVWQSQRYLN</sequence>
<accession>A0ABV4XIU7</accession>
<comment type="caution">
    <text evidence="2">The sequence shown here is derived from an EMBL/GenBank/DDBJ whole genome shotgun (WGS) entry which is preliminary data.</text>
</comment>
<reference evidence="2 3" key="1">
    <citation type="submission" date="2024-09" db="EMBL/GenBank/DDBJ databases">
        <title>Floridaenema gen nov. (Aerosakkonemataceae, Aerosakkonematales ord. nov., Cyanobacteria) from benthic tropical and subtropical fresh waters, with the description of four new species.</title>
        <authorList>
            <person name="Moretto J.A."/>
            <person name="Berthold D.E."/>
            <person name="Lefler F.W."/>
            <person name="Huang I.-S."/>
            <person name="Laughinghouse H. IV."/>
        </authorList>
    </citation>
    <scope>NUCLEOTIDE SEQUENCE [LARGE SCALE GENOMIC DNA]</scope>
    <source>
        <strain evidence="2 3">BLCC-F50</strain>
    </source>
</reference>
<keyword evidence="1" id="KW-1133">Transmembrane helix</keyword>
<evidence type="ECO:0000256" key="1">
    <source>
        <dbReference type="SAM" id="Phobius"/>
    </source>
</evidence>
<evidence type="ECO:0000313" key="3">
    <source>
        <dbReference type="Proteomes" id="UP001576784"/>
    </source>
</evidence>
<organism evidence="2 3">
    <name type="scientific">Floridaenema flaviceps BLCC-F50</name>
    <dbReference type="NCBI Taxonomy" id="3153642"/>
    <lineage>
        <taxon>Bacteria</taxon>
        <taxon>Bacillati</taxon>
        <taxon>Cyanobacteriota</taxon>
        <taxon>Cyanophyceae</taxon>
        <taxon>Oscillatoriophycideae</taxon>
        <taxon>Aerosakkonematales</taxon>
        <taxon>Aerosakkonemataceae</taxon>
        <taxon>Floridanema</taxon>
        <taxon>Floridanema flaviceps</taxon>
    </lineage>
</organism>
<feature type="transmembrane region" description="Helical" evidence="1">
    <location>
        <begin position="38"/>
        <end position="55"/>
    </location>
</feature>
<name>A0ABV4XIU7_9CYAN</name>
<dbReference type="RefSeq" id="WP_413261316.1">
    <property type="nucleotide sequence ID" value="NZ_JBHFNR010000015.1"/>
</dbReference>
<keyword evidence="3" id="KW-1185">Reference proteome</keyword>
<feature type="transmembrane region" description="Helical" evidence="1">
    <location>
        <begin position="62"/>
        <end position="79"/>
    </location>
</feature>
<dbReference type="EMBL" id="JBHFNR010000015">
    <property type="protein sequence ID" value="MFB2891639.1"/>
    <property type="molecule type" value="Genomic_DNA"/>
</dbReference>
<protein>
    <submittedName>
        <fullName evidence="2">Uncharacterized protein</fullName>
    </submittedName>
</protein>
<keyword evidence="1" id="KW-0472">Membrane</keyword>
<proteinExistence type="predicted"/>
<feature type="transmembrane region" description="Helical" evidence="1">
    <location>
        <begin position="12"/>
        <end position="32"/>
    </location>
</feature>